<feature type="region of interest" description="Disordered" evidence="1">
    <location>
        <begin position="324"/>
        <end position="353"/>
    </location>
</feature>
<accession>A0A8S1UZI3</accession>
<evidence type="ECO:0000313" key="3">
    <source>
        <dbReference type="Proteomes" id="UP000683925"/>
    </source>
</evidence>
<dbReference type="AlphaFoldDB" id="A0A8S1UZI3"/>
<keyword evidence="3" id="KW-1185">Reference proteome</keyword>
<comment type="caution">
    <text evidence="2">The sequence shown here is derived from an EMBL/GenBank/DDBJ whole genome shotgun (WGS) entry which is preliminary data.</text>
</comment>
<protein>
    <submittedName>
        <fullName evidence="2">Uncharacterized protein</fullName>
    </submittedName>
</protein>
<dbReference type="OMA" id="YFECKEY"/>
<dbReference type="EMBL" id="CAJJDP010000052">
    <property type="protein sequence ID" value="CAD8168949.1"/>
    <property type="molecule type" value="Genomic_DNA"/>
</dbReference>
<gene>
    <name evidence="2" type="ORF">POCTA_138.1.T0520259</name>
</gene>
<reference evidence="2" key="1">
    <citation type="submission" date="2021-01" db="EMBL/GenBank/DDBJ databases">
        <authorList>
            <consortium name="Genoscope - CEA"/>
            <person name="William W."/>
        </authorList>
    </citation>
    <scope>NUCLEOTIDE SEQUENCE</scope>
</reference>
<organism evidence="2 3">
    <name type="scientific">Paramecium octaurelia</name>
    <dbReference type="NCBI Taxonomy" id="43137"/>
    <lineage>
        <taxon>Eukaryota</taxon>
        <taxon>Sar</taxon>
        <taxon>Alveolata</taxon>
        <taxon>Ciliophora</taxon>
        <taxon>Intramacronucleata</taxon>
        <taxon>Oligohymenophorea</taxon>
        <taxon>Peniculida</taxon>
        <taxon>Parameciidae</taxon>
        <taxon>Paramecium</taxon>
    </lineage>
</organism>
<dbReference type="OrthoDB" id="10324061at2759"/>
<dbReference type="Proteomes" id="UP000683925">
    <property type="component" value="Unassembled WGS sequence"/>
</dbReference>
<proteinExistence type="predicted"/>
<sequence length="372" mass="44410">MLLLFHQHTSYNPEYEKKPLKPNCASNVILKAMHASLYNKYSYAQNYYYTNNLNMIINNQGKPSIVHIYDKEYFECKEYLNKYHDKEVTQKLKKLISIHQYSLNAPRYFFEPISLDLLVDKNYTKKRKLRQRNLQQKQQTQYNNNSKFNLANQFLKMKLISFDPILKDLNDSKPTTMQYVDMLKEYNAYNKQYRNAQFIIEMEQHQKQSVFDENVKIRQFNEIVSFNKNSNLSGSTRLSSTRIQKEPNIRNILMQHYTSLNYQNFINQRISQQDEQHLNTNKAILKSTKNQENMGKYNNKVQFAQYKTKKPKPIDVMMEATRCQQQQQQQIQSSRANPENKRIQSKPFLSPKGQVTSNINFRRVPSNITKLR</sequence>
<evidence type="ECO:0000313" key="2">
    <source>
        <dbReference type="EMBL" id="CAD8168949.1"/>
    </source>
</evidence>
<name>A0A8S1UZI3_PAROT</name>
<evidence type="ECO:0000256" key="1">
    <source>
        <dbReference type="SAM" id="MobiDB-lite"/>
    </source>
</evidence>